<dbReference type="Proteomes" id="UP000801492">
    <property type="component" value="Unassembled WGS sequence"/>
</dbReference>
<organism evidence="1 2">
    <name type="scientific">Ignelater luminosus</name>
    <name type="common">Cucubano</name>
    <name type="synonym">Pyrophorus luminosus</name>
    <dbReference type="NCBI Taxonomy" id="2038154"/>
    <lineage>
        <taxon>Eukaryota</taxon>
        <taxon>Metazoa</taxon>
        <taxon>Ecdysozoa</taxon>
        <taxon>Arthropoda</taxon>
        <taxon>Hexapoda</taxon>
        <taxon>Insecta</taxon>
        <taxon>Pterygota</taxon>
        <taxon>Neoptera</taxon>
        <taxon>Endopterygota</taxon>
        <taxon>Coleoptera</taxon>
        <taxon>Polyphaga</taxon>
        <taxon>Elateriformia</taxon>
        <taxon>Elateroidea</taxon>
        <taxon>Elateridae</taxon>
        <taxon>Agrypninae</taxon>
        <taxon>Pyrophorini</taxon>
        <taxon>Ignelater</taxon>
    </lineage>
</organism>
<proteinExistence type="predicted"/>
<comment type="caution">
    <text evidence="1">The sequence shown here is derived from an EMBL/GenBank/DDBJ whole genome shotgun (WGS) entry which is preliminary data.</text>
</comment>
<protein>
    <submittedName>
        <fullName evidence="1">Uncharacterized protein</fullName>
    </submittedName>
</protein>
<accession>A0A8K0G1V8</accession>
<dbReference type="AlphaFoldDB" id="A0A8K0G1V8"/>
<gene>
    <name evidence="1" type="ORF">ILUMI_20941</name>
</gene>
<feature type="non-terminal residue" evidence="1">
    <location>
        <position position="1"/>
    </location>
</feature>
<reference evidence="1" key="1">
    <citation type="submission" date="2019-08" db="EMBL/GenBank/DDBJ databases">
        <title>The genome of the North American firefly Photinus pyralis.</title>
        <authorList>
            <consortium name="Photinus pyralis genome working group"/>
            <person name="Fallon T.R."/>
            <person name="Sander Lower S.E."/>
            <person name="Weng J.-K."/>
        </authorList>
    </citation>
    <scope>NUCLEOTIDE SEQUENCE</scope>
    <source>
        <strain evidence="1">TRF0915ILg1</strain>
        <tissue evidence="1">Whole body</tissue>
    </source>
</reference>
<name>A0A8K0G1V8_IGNLU</name>
<dbReference type="EMBL" id="VTPC01089976">
    <property type="protein sequence ID" value="KAF2885222.1"/>
    <property type="molecule type" value="Genomic_DNA"/>
</dbReference>
<feature type="non-terminal residue" evidence="1">
    <location>
        <position position="106"/>
    </location>
</feature>
<evidence type="ECO:0000313" key="2">
    <source>
        <dbReference type="Proteomes" id="UP000801492"/>
    </source>
</evidence>
<keyword evidence="2" id="KW-1185">Reference proteome</keyword>
<evidence type="ECO:0000313" key="1">
    <source>
        <dbReference type="EMBL" id="KAF2885222.1"/>
    </source>
</evidence>
<sequence length="106" mass="12415">SEDFYPPLSVDNRYIKYEYNSEPPSYSRYLESKANQVINNNNYRGASTPFSYVNRHGDFVSILIKLFMNRKLKIVNHWIVLIGLLFGKTKDVLKAIFCILSEVELF</sequence>